<feature type="region of interest" description="Disordered" evidence="2">
    <location>
        <begin position="1"/>
        <end position="101"/>
    </location>
</feature>
<evidence type="ECO:0000313" key="5">
    <source>
        <dbReference type="EMBL" id="EGC29275.1"/>
    </source>
</evidence>
<feature type="region of interest" description="Disordered" evidence="2">
    <location>
        <begin position="763"/>
        <end position="784"/>
    </location>
</feature>
<sequence>MGDTIVSEISNANINNNNTDYSTSSTTTSDTSELTVSTDSFSIPPQHPPPLPPLQPTIQHLQVPAHPPLLQQQSSSGSLSSLGSTNKRLPTPNPNQPKTYPLHEAAYKGEYDRLVSLILFTQGKVGGAQNIKSPGGSPQSSRHNHSPSSPTAAAAAAAIALQQQQQQNQNQPQQDFTGRTALHYAANKGHVGCVELLLRAGADANIKDLTGKIPKNLTKDPQVIALLSTPIEEIKKHKKQKSKVHSNKTHSPIYQSPKIESQQTNLYNSTSGNSLNCSSNSISFNSSNSFKEDVEPQQPQQSPPQQSQPIPPTTTTTSTTTTTTATNNNSLSSSSSIVTTPSPNSNEAEKQQYIISVESNLSPAILSMTKDENHGSIQHSPLNSQHLSPNEDGSSSLHSRTPSTDSTSTTTTTISNLTISTATSTSSNIHSSTGSGSNSTTHNTTSPDVTPKLDKYGFVKTSNPNQLNDEEIKTKKMEKIERKWVKLIKFEVSFTSSKIRERLPKGIPSSVRGSAWKKLFETVSIKNKAKVSYTELLTKPLPQAVHAQIQRDLDRTFPKHSFFQEKGGMGQQILSNILTAFSIYNPEVGYCQGMGFITCLLLIYMAEEDAFWSLIQLTERYGMSEMWKPDFPYLQTSFGILDTLLETHFPQLHSHFQKQNVFTPLFASQWFICLLIYNLPFPYIVRIWDLFLYDGLVVIFAACLSLFKIYEDQLLKMEFEEILNLLKFSHGEDKNIKGDVSTFMKLVVHYRSKIKHTIKDGLIKDPNEHRSHNHSHSNSKISIN</sequence>
<dbReference type="Gene3D" id="1.10.472.80">
    <property type="entry name" value="Ypt/Rab-GAP domain of gyp1p, domain 3"/>
    <property type="match status" value="1"/>
</dbReference>
<dbReference type="OMA" id="YGMSEMW"/>
<feature type="region of interest" description="Disordered" evidence="2">
    <location>
        <begin position="373"/>
        <end position="456"/>
    </location>
</feature>
<dbReference type="VEuPathDB" id="AmoebaDB:DICPUDRAFT_84688"/>
<dbReference type="SUPFAM" id="SSF48403">
    <property type="entry name" value="Ankyrin repeat"/>
    <property type="match status" value="1"/>
</dbReference>
<feature type="compositionally biased region" description="Low complexity" evidence="2">
    <location>
        <begin position="296"/>
        <end position="346"/>
    </location>
</feature>
<evidence type="ECO:0000259" key="4">
    <source>
        <dbReference type="PROSITE" id="PS50086"/>
    </source>
</evidence>
<organism evidence="5 6">
    <name type="scientific">Dictyostelium purpureum</name>
    <name type="common">Slime mold</name>
    <dbReference type="NCBI Taxonomy" id="5786"/>
    <lineage>
        <taxon>Eukaryota</taxon>
        <taxon>Amoebozoa</taxon>
        <taxon>Evosea</taxon>
        <taxon>Eumycetozoa</taxon>
        <taxon>Dictyostelia</taxon>
        <taxon>Dictyosteliales</taxon>
        <taxon>Dictyosteliaceae</taxon>
        <taxon>Dictyostelium</taxon>
    </lineage>
</organism>
<dbReference type="FunFam" id="1.10.8.270:FF:000007">
    <property type="entry name" value="TBC1 domain family member 10A"/>
    <property type="match status" value="1"/>
</dbReference>
<accession>F1A3F3</accession>
<dbReference type="InterPro" id="IPR036770">
    <property type="entry name" value="Ankyrin_rpt-contain_sf"/>
</dbReference>
<dbReference type="Pfam" id="PF00566">
    <property type="entry name" value="RabGAP-TBC"/>
    <property type="match status" value="1"/>
</dbReference>
<dbReference type="SMART" id="SM00164">
    <property type="entry name" value="TBC"/>
    <property type="match status" value="1"/>
</dbReference>
<feature type="compositionally biased region" description="Polar residues" evidence="2">
    <location>
        <begin position="249"/>
        <end position="267"/>
    </location>
</feature>
<dbReference type="Gene3D" id="1.10.8.270">
    <property type="entry name" value="putative rabgap domain of human tbc1 domain family member 14 like domains"/>
    <property type="match status" value="1"/>
</dbReference>
<dbReference type="PROSITE" id="PS50088">
    <property type="entry name" value="ANK_REPEAT"/>
    <property type="match status" value="1"/>
</dbReference>
<feature type="region of interest" description="Disordered" evidence="2">
    <location>
        <begin position="236"/>
        <end position="347"/>
    </location>
</feature>
<dbReference type="KEGG" id="dpp:DICPUDRAFT_84688"/>
<dbReference type="SUPFAM" id="SSF47923">
    <property type="entry name" value="Ypt/Rab-GAP domain of gyp1p"/>
    <property type="match status" value="2"/>
</dbReference>
<feature type="transmembrane region" description="Helical" evidence="3">
    <location>
        <begin position="691"/>
        <end position="710"/>
    </location>
</feature>
<evidence type="ECO:0000256" key="3">
    <source>
        <dbReference type="SAM" id="Phobius"/>
    </source>
</evidence>
<dbReference type="OrthoDB" id="20872at2759"/>
<evidence type="ECO:0000256" key="2">
    <source>
        <dbReference type="SAM" id="MobiDB-lite"/>
    </source>
</evidence>
<dbReference type="GO" id="GO:0005773">
    <property type="term" value="C:vacuole"/>
    <property type="evidence" value="ECO:0007669"/>
    <property type="project" value="UniProtKB-ARBA"/>
</dbReference>
<keyword evidence="3" id="KW-0472">Membrane</keyword>
<dbReference type="GO" id="GO:0005096">
    <property type="term" value="F:GTPase activator activity"/>
    <property type="evidence" value="ECO:0000318"/>
    <property type="project" value="GO_Central"/>
</dbReference>
<dbReference type="GO" id="GO:0016192">
    <property type="term" value="P:vesicle-mediated transport"/>
    <property type="evidence" value="ECO:0007669"/>
    <property type="project" value="UniProtKB-ARBA"/>
</dbReference>
<feature type="region of interest" description="Disordered" evidence="2">
    <location>
        <begin position="126"/>
        <end position="156"/>
    </location>
</feature>
<dbReference type="SMART" id="SM00248">
    <property type="entry name" value="ANK"/>
    <property type="match status" value="1"/>
</dbReference>
<evidence type="ECO:0000313" key="6">
    <source>
        <dbReference type="Proteomes" id="UP000001064"/>
    </source>
</evidence>
<protein>
    <recommendedName>
        <fullName evidence="4">Rab-GAP TBC domain-containing protein</fullName>
    </recommendedName>
</protein>
<keyword evidence="3" id="KW-0812">Transmembrane</keyword>
<dbReference type="AlphaFoldDB" id="F1A3F3"/>
<dbReference type="PANTHER" id="PTHR47219">
    <property type="entry name" value="RAB GTPASE-ACTIVATING PROTEIN 1-LIKE"/>
    <property type="match status" value="1"/>
</dbReference>
<feature type="repeat" description="ANK" evidence="1">
    <location>
        <begin position="177"/>
        <end position="209"/>
    </location>
</feature>
<reference evidence="6" key="1">
    <citation type="journal article" date="2011" name="Genome Biol.">
        <title>Comparative genomics of the social amoebae Dictyostelium discoideum and Dictyostelium purpureum.</title>
        <authorList>
            <consortium name="US DOE Joint Genome Institute (JGI-PGF)"/>
            <person name="Sucgang R."/>
            <person name="Kuo A."/>
            <person name="Tian X."/>
            <person name="Salerno W."/>
            <person name="Parikh A."/>
            <person name="Feasley C.L."/>
            <person name="Dalin E."/>
            <person name="Tu H."/>
            <person name="Huang E."/>
            <person name="Barry K."/>
            <person name="Lindquist E."/>
            <person name="Shapiro H."/>
            <person name="Bruce D."/>
            <person name="Schmutz J."/>
            <person name="Salamov A."/>
            <person name="Fey P."/>
            <person name="Gaudet P."/>
            <person name="Anjard C."/>
            <person name="Babu M.M."/>
            <person name="Basu S."/>
            <person name="Bushmanova Y."/>
            <person name="van der Wel H."/>
            <person name="Katoh-Kurasawa M."/>
            <person name="Dinh C."/>
            <person name="Coutinho P.M."/>
            <person name="Saito T."/>
            <person name="Elias M."/>
            <person name="Schaap P."/>
            <person name="Kay R.R."/>
            <person name="Henrissat B."/>
            <person name="Eichinger L."/>
            <person name="Rivero F."/>
            <person name="Putnam N.H."/>
            <person name="West C.M."/>
            <person name="Loomis W.F."/>
            <person name="Chisholm R.L."/>
            <person name="Shaulsky G."/>
            <person name="Strassmann J.E."/>
            <person name="Queller D.C."/>
            <person name="Kuspa A."/>
            <person name="Grigoriev I.V."/>
        </authorList>
    </citation>
    <scope>NUCLEOTIDE SEQUENCE [LARGE SCALE GENOMIC DNA]</scope>
    <source>
        <strain evidence="6">QSDP1</strain>
    </source>
</reference>
<feature type="compositionally biased region" description="Low complexity" evidence="2">
    <location>
        <begin position="10"/>
        <end position="44"/>
    </location>
</feature>
<dbReference type="InterPro" id="IPR002110">
    <property type="entry name" value="Ankyrin_rpt"/>
</dbReference>
<dbReference type="InterPro" id="IPR000195">
    <property type="entry name" value="Rab-GAP-TBC_dom"/>
</dbReference>
<dbReference type="Gene3D" id="1.25.40.20">
    <property type="entry name" value="Ankyrin repeat-containing domain"/>
    <property type="match status" value="1"/>
</dbReference>
<dbReference type="PANTHER" id="PTHR47219:SF9">
    <property type="entry name" value="GTPASE ACTIVATING PROTEIN AND CENTROSOME-ASSOCIATED, ISOFORM B"/>
    <property type="match status" value="1"/>
</dbReference>
<dbReference type="FunCoup" id="F1A3F3">
    <property type="interactions" value="398"/>
</dbReference>
<dbReference type="eggNOG" id="KOG1102">
    <property type="taxonomic scope" value="Eukaryota"/>
</dbReference>
<dbReference type="EMBL" id="GL871456">
    <property type="protein sequence ID" value="EGC29275.1"/>
    <property type="molecule type" value="Genomic_DNA"/>
</dbReference>
<feature type="domain" description="Rab-GAP TBC" evidence="4">
    <location>
        <begin position="506"/>
        <end position="695"/>
    </location>
</feature>
<keyword evidence="6" id="KW-1185">Reference proteome</keyword>
<keyword evidence="3" id="KW-1133">Transmembrane helix</keyword>
<dbReference type="InParanoid" id="F1A3F3"/>
<dbReference type="FunFam" id="1.10.472.80:FF:000006">
    <property type="entry name" value="TBC1 domain family member 14"/>
    <property type="match status" value="1"/>
</dbReference>
<dbReference type="PROSITE" id="PS50297">
    <property type="entry name" value="ANK_REP_REGION"/>
    <property type="match status" value="1"/>
</dbReference>
<dbReference type="RefSeq" id="XP_003294197.1">
    <property type="nucleotide sequence ID" value="XM_003294149.1"/>
</dbReference>
<feature type="compositionally biased region" description="Basic residues" evidence="2">
    <location>
        <begin position="236"/>
        <end position="248"/>
    </location>
</feature>
<dbReference type="InterPro" id="IPR035969">
    <property type="entry name" value="Rab-GAP_TBC_sf"/>
</dbReference>
<dbReference type="GO" id="GO:0019899">
    <property type="term" value="F:enzyme binding"/>
    <property type="evidence" value="ECO:0007669"/>
    <property type="project" value="UniProtKB-ARBA"/>
</dbReference>
<dbReference type="InterPro" id="IPR050302">
    <property type="entry name" value="Rab_GAP_TBC_domain"/>
</dbReference>
<feature type="compositionally biased region" description="Pro residues" evidence="2">
    <location>
        <begin position="45"/>
        <end position="55"/>
    </location>
</feature>
<feature type="compositionally biased region" description="Polar residues" evidence="2">
    <location>
        <begin position="375"/>
        <end position="397"/>
    </location>
</feature>
<feature type="compositionally biased region" description="Low complexity" evidence="2">
    <location>
        <begin position="69"/>
        <end position="84"/>
    </location>
</feature>
<evidence type="ECO:0000256" key="1">
    <source>
        <dbReference type="PROSITE-ProRule" id="PRU00023"/>
    </source>
</evidence>
<dbReference type="Pfam" id="PF00023">
    <property type="entry name" value="Ank"/>
    <property type="match status" value="1"/>
</dbReference>
<proteinExistence type="predicted"/>
<dbReference type="GO" id="GO:0031410">
    <property type="term" value="C:cytoplasmic vesicle"/>
    <property type="evidence" value="ECO:0007669"/>
    <property type="project" value="UniProtKB-ARBA"/>
</dbReference>
<dbReference type="GeneID" id="10506196"/>
<name>F1A3F3_DICPU</name>
<gene>
    <name evidence="5" type="ORF">DICPUDRAFT_84688</name>
</gene>
<feature type="compositionally biased region" description="Polar residues" evidence="2">
    <location>
        <begin position="130"/>
        <end position="151"/>
    </location>
</feature>
<keyword evidence="1" id="KW-0040">ANK repeat</keyword>
<feature type="compositionally biased region" description="Low complexity" evidence="2">
    <location>
        <begin position="398"/>
        <end position="446"/>
    </location>
</feature>
<feature type="compositionally biased region" description="Low complexity" evidence="2">
    <location>
        <begin position="268"/>
        <end position="289"/>
    </location>
</feature>
<dbReference type="Proteomes" id="UP000001064">
    <property type="component" value="Unassembled WGS sequence"/>
</dbReference>
<dbReference type="PROSITE" id="PS50086">
    <property type="entry name" value="TBC_RABGAP"/>
    <property type="match status" value="1"/>
</dbReference>